<comment type="subcellular location">
    <subcellularLocation>
        <location evidence="1">Cell membrane</location>
        <topology evidence="1">Multi-pass membrane protein</topology>
    </subcellularLocation>
</comment>
<dbReference type="GO" id="GO:0008381">
    <property type="term" value="F:mechanosensitive monoatomic ion channel activity"/>
    <property type="evidence" value="ECO:0007669"/>
    <property type="project" value="InterPro"/>
</dbReference>
<evidence type="ECO:0000256" key="4">
    <source>
        <dbReference type="ARBA" id="ARBA00022692"/>
    </source>
</evidence>
<keyword evidence="6 7" id="KW-0472">Membrane</keyword>
<comment type="similarity">
    <text evidence="2">Belongs to the MscS (TC 1.A.23) family.</text>
</comment>
<dbReference type="SUPFAM" id="SSF82689">
    <property type="entry name" value="Mechanosensitive channel protein MscS (YggB), C-terminal domain"/>
    <property type="match status" value="1"/>
</dbReference>
<feature type="transmembrane region" description="Helical" evidence="7">
    <location>
        <begin position="111"/>
        <end position="130"/>
    </location>
</feature>
<dbReference type="GO" id="GO:0005886">
    <property type="term" value="C:plasma membrane"/>
    <property type="evidence" value="ECO:0007669"/>
    <property type="project" value="UniProtKB-SubCell"/>
</dbReference>
<evidence type="ECO:0000256" key="1">
    <source>
        <dbReference type="ARBA" id="ARBA00004651"/>
    </source>
</evidence>
<reference evidence="10 11" key="1">
    <citation type="submission" date="2020-08" db="EMBL/GenBank/DDBJ databases">
        <title>Genomic Encyclopedia of Type Strains, Phase IV (KMG-IV): sequencing the most valuable type-strain genomes for metagenomic binning, comparative biology and taxonomic classification.</title>
        <authorList>
            <person name="Goeker M."/>
        </authorList>
    </citation>
    <scope>NUCLEOTIDE SEQUENCE [LARGE SCALE GENOMIC DNA]</scope>
    <source>
        <strain evidence="10 11">DSM 103733</strain>
    </source>
</reference>
<dbReference type="Pfam" id="PF21088">
    <property type="entry name" value="MS_channel_1st"/>
    <property type="match status" value="1"/>
</dbReference>
<organism evidence="10 11">
    <name type="scientific">Silvibacterium bohemicum</name>
    <dbReference type="NCBI Taxonomy" id="1577686"/>
    <lineage>
        <taxon>Bacteria</taxon>
        <taxon>Pseudomonadati</taxon>
        <taxon>Acidobacteriota</taxon>
        <taxon>Terriglobia</taxon>
        <taxon>Terriglobales</taxon>
        <taxon>Acidobacteriaceae</taxon>
        <taxon>Silvibacterium</taxon>
    </lineage>
</organism>
<dbReference type="RefSeq" id="WP_050062436.1">
    <property type="nucleotide sequence ID" value="NZ_JACHEK010000002.1"/>
</dbReference>
<feature type="domain" description="Mechanosensitive ion channel transmembrane helices 2/3" evidence="9">
    <location>
        <begin position="91"/>
        <end position="127"/>
    </location>
</feature>
<gene>
    <name evidence="10" type="ORF">HNQ77_001337</name>
</gene>
<dbReference type="SUPFAM" id="SSF82861">
    <property type="entry name" value="Mechanosensitive channel protein MscS (YggB), transmembrane region"/>
    <property type="match status" value="1"/>
</dbReference>
<evidence type="ECO:0000256" key="7">
    <source>
        <dbReference type="SAM" id="Phobius"/>
    </source>
</evidence>
<dbReference type="Pfam" id="PF00924">
    <property type="entry name" value="MS_channel_2nd"/>
    <property type="match status" value="1"/>
</dbReference>
<evidence type="ECO:0000259" key="9">
    <source>
        <dbReference type="Pfam" id="PF21088"/>
    </source>
</evidence>
<keyword evidence="4 7" id="KW-0812">Transmembrane</keyword>
<dbReference type="EMBL" id="JACHEK010000002">
    <property type="protein sequence ID" value="MBB6143393.1"/>
    <property type="molecule type" value="Genomic_DNA"/>
</dbReference>
<dbReference type="PANTHER" id="PTHR30460:SF0">
    <property type="entry name" value="MODERATE CONDUCTANCE MECHANOSENSITIVE CHANNEL YBIO"/>
    <property type="match status" value="1"/>
</dbReference>
<keyword evidence="5 7" id="KW-1133">Transmembrane helix</keyword>
<sequence length="334" mass="35905">MNQVTQVLLWLSPHGFFDSLNTEWITDLREFVRSVLPKIVVTAVGAWLLARVLKLITNRVVRVAERHSGSAGHLSQVRTLTSVIRATGIGVIFFLAALEILPLLGFKLEPLLASAGVAGVALGLAAQTIVKDCLNGMLILMEDQYNIGDVVRLAGLSGTVEAMSLRKTQVRDGDGTLYVIPNSQITTVANLTRDYSVATINVSVDFSANPDEVMALLTKVAMGVRNDPAYKDVFLADPTLLGVDAIKGSQVIYPVQLRTKANQQWAAMRETQRRIRIALAEHGMLPGDPLRVFSAGMGESAGAASREVAETAIKQADPTAAKANEVNPFTGEGM</sequence>
<dbReference type="InterPro" id="IPR011014">
    <property type="entry name" value="MscS_channel_TM-2"/>
</dbReference>
<dbReference type="InterPro" id="IPR010920">
    <property type="entry name" value="LSM_dom_sf"/>
</dbReference>
<feature type="transmembrane region" description="Helical" evidence="7">
    <location>
        <begin position="83"/>
        <end position="105"/>
    </location>
</feature>
<dbReference type="FunFam" id="2.30.30.60:FF:000001">
    <property type="entry name" value="MscS Mechanosensitive ion channel"/>
    <property type="match status" value="1"/>
</dbReference>
<evidence type="ECO:0000313" key="11">
    <source>
        <dbReference type="Proteomes" id="UP000538666"/>
    </source>
</evidence>
<evidence type="ECO:0000256" key="6">
    <source>
        <dbReference type="ARBA" id="ARBA00023136"/>
    </source>
</evidence>
<comment type="caution">
    <text evidence="10">The sequence shown here is derived from an EMBL/GenBank/DDBJ whole genome shotgun (WGS) entry which is preliminary data.</text>
</comment>
<proteinExistence type="inferred from homology"/>
<keyword evidence="3" id="KW-1003">Cell membrane</keyword>
<accession>A0A841JPY2</accession>
<evidence type="ECO:0000256" key="3">
    <source>
        <dbReference type="ARBA" id="ARBA00022475"/>
    </source>
</evidence>
<name>A0A841JPY2_9BACT</name>
<dbReference type="Gene3D" id="3.30.70.100">
    <property type="match status" value="1"/>
</dbReference>
<feature type="transmembrane region" description="Helical" evidence="7">
    <location>
        <begin position="35"/>
        <end position="53"/>
    </location>
</feature>
<dbReference type="InterPro" id="IPR049142">
    <property type="entry name" value="MS_channel_1st"/>
</dbReference>
<dbReference type="Proteomes" id="UP000538666">
    <property type="component" value="Unassembled WGS sequence"/>
</dbReference>
<protein>
    <submittedName>
        <fullName evidence="10">Small conductance mechanosensitive channel</fullName>
    </submittedName>
</protein>
<keyword evidence="11" id="KW-1185">Reference proteome</keyword>
<feature type="domain" description="Mechanosensitive ion channel MscS" evidence="8">
    <location>
        <begin position="128"/>
        <end position="193"/>
    </location>
</feature>
<dbReference type="OrthoDB" id="9809206at2"/>
<evidence type="ECO:0000259" key="8">
    <source>
        <dbReference type="Pfam" id="PF00924"/>
    </source>
</evidence>
<dbReference type="InterPro" id="IPR023408">
    <property type="entry name" value="MscS_beta-dom_sf"/>
</dbReference>
<dbReference type="InterPro" id="IPR045276">
    <property type="entry name" value="YbiO_bact"/>
</dbReference>
<evidence type="ECO:0000313" key="10">
    <source>
        <dbReference type="EMBL" id="MBB6143393.1"/>
    </source>
</evidence>
<dbReference type="InterPro" id="IPR011066">
    <property type="entry name" value="MscS_channel_C_sf"/>
</dbReference>
<dbReference type="InterPro" id="IPR006685">
    <property type="entry name" value="MscS_channel_2nd"/>
</dbReference>
<dbReference type="Gene3D" id="1.10.287.1260">
    <property type="match status" value="1"/>
</dbReference>
<dbReference type="PANTHER" id="PTHR30460">
    <property type="entry name" value="MODERATE CONDUCTANCE MECHANOSENSITIVE CHANNEL YBIO"/>
    <property type="match status" value="1"/>
</dbReference>
<evidence type="ECO:0000256" key="5">
    <source>
        <dbReference type="ARBA" id="ARBA00022989"/>
    </source>
</evidence>
<evidence type="ECO:0000256" key="2">
    <source>
        <dbReference type="ARBA" id="ARBA00008017"/>
    </source>
</evidence>
<dbReference type="Gene3D" id="2.30.30.60">
    <property type="match status" value="1"/>
</dbReference>
<dbReference type="SUPFAM" id="SSF50182">
    <property type="entry name" value="Sm-like ribonucleoproteins"/>
    <property type="match status" value="1"/>
</dbReference>
<dbReference type="AlphaFoldDB" id="A0A841JPY2"/>